<dbReference type="PANTHER" id="PTHR34535:SF3">
    <property type="entry name" value="HYDROGENASE MATURATION FACTOR HYPA"/>
    <property type="match status" value="1"/>
</dbReference>
<keyword evidence="6" id="KW-1185">Reference proteome</keyword>
<evidence type="ECO:0000313" key="6">
    <source>
        <dbReference type="Proteomes" id="UP000220922"/>
    </source>
</evidence>
<evidence type="ECO:0000256" key="3">
    <source>
        <dbReference type="ARBA" id="ARBA00022833"/>
    </source>
</evidence>
<dbReference type="Gene3D" id="3.30.2320.80">
    <property type="match status" value="1"/>
</dbReference>
<dbReference type="PANTHER" id="PTHR34535">
    <property type="entry name" value="HYDROGENASE MATURATION FACTOR HYPA"/>
    <property type="match status" value="1"/>
</dbReference>
<dbReference type="OrthoDB" id="9800361at2"/>
<reference evidence="5 6" key="1">
    <citation type="submission" date="2016-05" db="EMBL/GenBank/DDBJ databases">
        <authorList>
            <person name="Lavstsen T."/>
            <person name="Jespersen J.S."/>
        </authorList>
    </citation>
    <scope>NUCLEOTIDE SEQUENCE [LARGE SCALE GENOMIC DNA]</scope>
    <source>
        <strain evidence="5 6">B7-9</strain>
    </source>
</reference>
<keyword evidence="3 4" id="KW-0862">Zinc</keyword>
<organism evidence="5 6">
    <name type="scientific">Candidatus Chloroploca asiatica</name>
    <dbReference type="NCBI Taxonomy" id="1506545"/>
    <lineage>
        <taxon>Bacteria</taxon>
        <taxon>Bacillati</taxon>
        <taxon>Chloroflexota</taxon>
        <taxon>Chloroflexia</taxon>
        <taxon>Chloroflexales</taxon>
        <taxon>Chloroflexineae</taxon>
        <taxon>Oscillochloridaceae</taxon>
        <taxon>Candidatus Chloroploca</taxon>
    </lineage>
</organism>
<accession>A0A2H3KMQ0</accession>
<feature type="binding site" evidence="4">
    <location>
        <position position="73"/>
    </location>
    <ligand>
        <name>Zn(2+)</name>
        <dbReference type="ChEBI" id="CHEBI:29105"/>
    </ligand>
</feature>
<keyword evidence="2 4" id="KW-0479">Metal-binding</keyword>
<feature type="binding site" evidence="4">
    <location>
        <position position="2"/>
    </location>
    <ligand>
        <name>Ni(2+)</name>
        <dbReference type="ChEBI" id="CHEBI:49786"/>
    </ligand>
</feature>
<feature type="binding site" evidence="4">
    <location>
        <position position="70"/>
    </location>
    <ligand>
        <name>Zn(2+)</name>
        <dbReference type="ChEBI" id="CHEBI:29105"/>
    </ligand>
</feature>
<sequence length="113" mass="12256">MHELSVTEHILRVALQAVDGRRILAIDLVVGSLSSFVDDSVQFYFEILSRETLAAGALLRFRRVSAQSTCLACQVVTPVDPPLPFACPACGSSQLRVSGGTEFYLASIEVEEL</sequence>
<protein>
    <recommendedName>
        <fullName evidence="4">Hydrogenase maturation factor HypA</fullName>
    </recommendedName>
</protein>
<feature type="binding site" evidence="4">
    <location>
        <position position="90"/>
    </location>
    <ligand>
        <name>Zn(2+)</name>
        <dbReference type="ChEBI" id="CHEBI:29105"/>
    </ligand>
</feature>
<dbReference type="InterPro" id="IPR000688">
    <property type="entry name" value="HypA/HybF"/>
</dbReference>
<gene>
    <name evidence="4" type="primary">hypA</name>
    <name evidence="5" type="ORF">A9Q02_12605</name>
</gene>
<proteinExistence type="inferred from homology"/>
<dbReference type="Pfam" id="PF01155">
    <property type="entry name" value="HypA"/>
    <property type="match status" value="1"/>
</dbReference>
<comment type="caution">
    <text evidence="5">The sequence shown here is derived from an EMBL/GenBank/DDBJ whole genome shotgun (WGS) entry which is preliminary data.</text>
</comment>
<comment type="similarity">
    <text evidence="4">Belongs to the HypA/HybF family.</text>
</comment>
<evidence type="ECO:0000256" key="2">
    <source>
        <dbReference type="ARBA" id="ARBA00022723"/>
    </source>
</evidence>
<evidence type="ECO:0000256" key="1">
    <source>
        <dbReference type="ARBA" id="ARBA00022596"/>
    </source>
</evidence>
<feature type="binding site" evidence="4">
    <location>
        <position position="87"/>
    </location>
    <ligand>
        <name>Zn(2+)</name>
        <dbReference type="ChEBI" id="CHEBI:29105"/>
    </ligand>
</feature>
<dbReference type="EMBL" id="LYXE01000075">
    <property type="protein sequence ID" value="PDV99336.1"/>
    <property type="molecule type" value="Genomic_DNA"/>
</dbReference>
<dbReference type="Proteomes" id="UP000220922">
    <property type="component" value="Unassembled WGS sequence"/>
</dbReference>
<dbReference type="HAMAP" id="MF_00213">
    <property type="entry name" value="HypA_HybF"/>
    <property type="match status" value="1"/>
</dbReference>
<name>A0A2H3KMQ0_9CHLR</name>
<comment type="function">
    <text evidence="4">Involved in the maturation of [NiFe] hydrogenases. Required for nickel insertion into the metal center of the hydrogenase.</text>
</comment>
<dbReference type="GO" id="GO:0016151">
    <property type="term" value="F:nickel cation binding"/>
    <property type="evidence" value="ECO:0007669"/>
    <property type="project" value="UniProtKB-UniRule"/>
</dbReference>
<dbReference type="PIRSF" id="PIRSF004761">
    <property type="entry name" value="Hydrgn_mat_HypA"/>
    <property type="match status" value="1"/>
</dbReference>
<keyword evidence="1 4" id="KW-0533">Nickel</keyword>
<dbReference type="GO" id="GO:0008270">
    <property type="term" value="F:zinc ion binding"/>
    <property type="evidence" value="ECO:0007669"/>
    <property type="project" value="UniProtKB-UniRule"/>
</dbReference>
<dbReference type="RefSeq" id="WP_097651981.1">
    <property type="nucleotide sequence ID" value="NZ_LYXE01000075.1"/>
</dbReference>
<dbReference type="AlphaFoldDB" id="A0A2H3KMQ0"/>
<evidence type="ECO:0000313" key="5">
    <source>
        <dbReference type="EMBL" id="PDV99336.1"/>
    </source>
</evidence>
<evidence type="ECO:0000256" key="4">
    <source>
        <dbReference type="HAMAP-Rule" id="MF_00213"/>
    </source>
</evidence>
<dbReference type="GO" id="GO:0051604">
    <property type="term" value="P:protein maturation"/>
    <property type="evidence" value="ECO:0007669"/>
    <property type="project" value="InterPro"/>
</dbReference>